<dbReference type="RefSeq" id="WP_268058260.1">
    <property type="nucleotide sequence ID" value="NZ_JAPOHA010000007.1"/>
</dbReference>
<dbReference type="Pfam" id="PF18937">
    <property type="entry name" value="DUF5685"/>
    <property type="match status" value="1"/>
</dbReference>
<accession>A0ABT4BTT9</accession>
<keyword evidence="2" id="KW-1185">Reference proteome</keyword>
<gene>
    <name evidence="1" type="ORF">OUY18_08085</name>
</gene>
<reference evidence="1 2" key="1">
    <citation type="submission" date="2022-11" db="EMBL/GenBank/DDBJ databases">
        <authorList>
            <person name="Caiyu Z."/>
        </authorList>
    </citation>
    <scope>NUCLEOTIDE SEQUENCE [LARGE SCALE GENOMIC DNA]</scope>
    <source>
        <strain evidence="1 2">YR-4</strain>
    </source>
</reference>
<sequence length="304" mass="34516">MVLVFGYIRPQKSELLVREYDQYKAVYCSLCRQLGKSYGMMARLTLSYDCTFYALMQFAVGTECPGFHAGRCVVNPLKKCAYCNVGEKELIAASALSVIMTYYKIKDDIADSHFFGKLRSFFLLPFAAHARKRAARDFPWMDAVVSRSIEKQNKTEQGDNPCIDACAEPTSEMLRQVFASIAGKPEDPESAEARILRQFGYYLGRWVYLIDAADDIGKDLRSASFNPFILKFQLSQSSTQEELDKVQNYANQVLNHTLSQLIAALNILDLNHFRPIIDNVVKKGLPEIQKEILFKKEKMHVGSL</sequence>
<name>A0ABT4BTT9_9FIRM</name>
<dbReference type="InterPro" id="IPR043740">
    <property type="entry name" value="DUF5685"/>
</dbReference>
<comment type="caution">
    <text evidence="1">The sequence shown here is derived from an EMBL/GenBank/DDBJ whole genome shotgun (WGS) entry which is preliminary data.</text>
</comment>
<evidence type="ECO:0000313" key="2">
    <source>
        <dbReference type="Proteomes" id="UP001082703"/>
    </source>
</evidence>
<protein>
    <submittedName>
        <fullName evidence="1">DUF5685 family protein</fullName>
    </submittedName>
</protein>
<proteinExistence type="predicted"/>
<organism evidence="1 2">
    <name type="scientific">Caproiciproducens galactitolivorans</name>
    <dbReference type="NCBI Taxonomy" id="642589"/>
    <lineage>
        <taxon>Bacteria</taxon>
        <taxon>Bacillati</taxon>
        <taxon>Bacillota</taxon>
        <taxon>Clostridia</taxon>
        <taxon>Eubacteriales</taxon>
        <taxon>Acutalibacteraceae</taxon>
        <taxon>Caproiciproducens</taxon>
    </lineage>
</organism>
<evidence type="ECO:0000313" key="1">
    <source>
        <dbReference type="EMBL" id="MCY1714210.1"/>
    </source>
</evidence>
<dbReference type="EMBL" id="JAPOHA010000007">
    <property type="protein sequence ID" value="MCY1714210.1"/>
    <property type="molecule type" value="Genomic_DNA"/>
</dbReference>
<dbReference type="Proteomes" id="UP001082703">
    <property type="component" value="Unassembled WGS sequence"/>
</dbReference>